<feature type="region of interest" description="Disordered" evidence="1">
    <location>
        <begin position="142"/>
        <end position="163"/>
    </location>
</feature>
<keyword evidence="3" id="KW-1185">Reference proteome</keyword>
<dbReference type="GO" id="GO:0003824">
    <property type="term" value="F:catalytic activity"/>
    <property type="evidence" value="ECO:0007669"/>
    <property type="project" value="InterPro"/>
</dbReference>
<dbReference type="InterPro" id="IPR036691">
    <property type="entry name" value="Endo/exonu/phosph_ase_sf"/>
</dbReference>
<evidence type="ECO:0000256" key="1">
    <source>
        <dbReference type="SAM" id="MobiDB-lite"/>
    </source>
</evidence>
<dbReference type="RefSeq" id="XP_033313358.1">
    <property type="nucleotide sequence ID" value="XM_033457467.1"/>
</dbReference>
<accession>A0A6P8MY64</accession>
<dbReference type="Pfam" id="PF14529">
    <property type="entry name" value="Exo_endo_phos_2"/>
    <property type="match status" value="1"/>
</dbReference>
<name>A0A6P8MY64_9HYME</name>
<feature type="compositionally biased region" description="Basic residues" evidence="1">
    <location>
        <begin position="344"/>
        <end position="353"/>
    </location>
</feature>
<dbReference type="InterPro" id="IPR005135">
    <property type="entry name" value="Endo/exonuclease/phosphatase"/>
</dbReference>
<dbReference type="Gene3D" id="3.60.10.10">
    <property type="entry name" value="Endonuclease/exonuclease/phosphatase"/>
    <property type="match status" value="1"/>
</dbReference>
<dbReference type="AlphaFoldDB" id="A0A6P8MY64"/>
<evidence type="ECO:0000259" key="2">
    <source>
        <dbReference type="Pfam" id="PF14529"/>
    </source>
</evidence>
<feature type="domain" description="Endonuclease/exonuclease/phosphatase" evidence="2">
    <location>
        <begin position="33"/>
        <end position="134"/>
    </location>
</feature>
<evidence type="ECO:0000313" key="4">
    <source>
        <dbReference type="RefSeq" id="XP_033313358.1"/>
    </source>
</evidence>
<reference evidence="4" key="1">
    <citation type="submission" date="2025-08" db="UniProtKB">
        <authorList>
            <consortium name="RefSeq"/>
        </authorList>
    </citation>
    <scope>IDENTIFICATION</scope>
    <source>
        <tissue evidence="4">Muscle</tissue>
    </source>
</reference>
<organism evidence="3 4">
    <name type="scientific">Bombus bifarius</name>
    <dbReference type="NCBI Taxonomy" id="103933"/>
    <lineage>
        <taxon>Eukaryota</taxon>
        <taxon>Metazoa</taxon>
        <taxon>Ecdysozoa</taxon>
        <taxon>Arthropoda</taxon>
        <taxon>Hexapoda</taxon>
        <taxon>Insecta</taxon>
        <taxon>Pterygota</taxon>
        <taxon>Neoptera</taxon>
        <taxon>Endopterygota</taxon>
        <taxon>Hymenoptera</taxon>
        <taxon>Apocrita</taxon>
        <taxon>Aculeata</taxon>
        <taxon>Apoidea</taxon>
        <taxon>Anthophila</taxon>
        <taxon>Apidae</taxon>
        <taxon>Bombus</taxon>
        <taxon>Pyrobombus</taxon>
    </lineage>
</organism>
<protein>
    <submittedName>
        <fullName evidence="4">Uncharacterized protein LOC117212565</fullName>
    </submittedName>
</protein>
<dbReference type="KEGG" id="bbif:117212565"/>
<proteinExistence type="predicted"/>
<evidence type="ECO:0000313" key="3">
    <source>
        <dbReference type="Proteomes" id="UP000515164"/>
    </source>
</evidence>
<dbReference type="Proteomes" id="UP000515164">
    <property type="component" value="Unplaced"/>
</dbReference>
<dbReference type="SUPFAM" id="SSF56219">
    <property type="entry name" value="DNase I-like"/>
    <property type="match status" value="1"/>
</dbReference>
<gene>
    <name evidence="4" type="primary">LOC117212565</name>
</gene>
<feature type="region of interest" description="Disordered" evidence="1">
    <location>
        <begin position="344"/>
        <end position="428"/>
    </location>
</feature>
<dbReference type="GeneID" id="117212565"/>
<sequence>MEPCWNAATDTSRSSGQGWWWWVSPNSGCAAFEEFLDGVGGYVRRRLPRQVLVLGDFNAHSTEWENARTNDALSNWAAGLGLLLVNRGSTSTCVAWRGSSIVDITWASPDAFRRISGWRVAQGVETLSDHLYIFMDVDTPGPRTATAGDGRGPPRKGSARPPPRWKVKEVNGDLLRAAAIATAWSWEALTTTNETDVVEKAENLRRAMTAICYASMPRATPGTVRSRAVYWWNPDIAELRTRCVRTRRQYLRARHWQRRDEEEVSLRYRAYRVLRRSLQKEIKNAKDRAWSELIETVEADPWGRPYRTVTRKLRAKGPLATMDMEPALLLRIIATLFPRKKIGRQNGRGKRYGRWNGEMTGKSQRKRYGRRPEECPYATWRQARTESRVGSGGSDGSHGPQTSAPLHKMPERGSLPPGMADGEAGLAP</sequence>